<keyword evidence="2" id="KW-1185">Reference proteome</keyword>
<protein>
    <recommendedName>
        <fullName evidence="3">SWIM-type domain-containing protein</fullName>
    </recommendedName>
</protein>
<organism evidence="1 2">
    <name type="scientific">Lithocarpus litseifolius</name>
    <dbReference type="NCBI Taxonomy" id="425828"/>
    <lineage>
        <taxon>Eukaryota</taxon>
        <taxon>Viridiplantae</taxon>
        <taxon>Streptophyta</taxon>
        <taxon>Embryophyta</taxon>
        <taxon>Tracheophyta</taxon>
        <taxon>Spermatophyta</taxon>
        <taxon>Magnoliopsida</taxon>
        <taxon>eudicotyledons</taxon>
        <taxon>Gunneridae</taxon>
        <taxon>Pentapetalae</taxon>
        <taxon>rosids</taxon>
        <taxon>fabids</taxon>
        <taxon>Fagales</taxon>
        <taxon>Fagaceae</taxon>
        <taxon>Lithocarpus</taxon>
    </lineage>
</organism>
<dbReference type="AlphaFoldDB" id="A0AAW2CHE1"/>
<evidence type="ECO:0000313" key="2">
    <source>
        <dbReference type="Proteomes" id="UP001459277"/>
    </source>
</evidence>
<evidence type="ECO:0008006" key="3">
    <source>
        <dbReference type="Google" id="ProtNLM"/>
    </source>
</evidence>
<proteinExistence type="predicted"/>
<evidence type="ECO:0000313" key="1">
    <source>
        <dbReference type="EMBL" id="KAK9997138.1"/>
    </source>
</evidence>
<reference evidence="1 2" key="1">
    <citation type="submission" date="2024-01" db="EMBL/GenBank/DDBJ databases">
        <title>A telomere-to-telomere, gap-free genome of sweet tea (Lithocarpus litseifolius).</title>
        <authorList>
            <person name="Zhou J."/>
        </authorList>
    </citation>
    <scope>NUCLEOTIDE SEQUENCE [LARGE SCALE GENOMIC DNA]</scope>
    <source>
        <strain evidence="1">Zhou-2022a</strain>
        <tissue evidence="1">Leaf</tissue>
    </source>
</reference>
<dbReference type="PANTHER" id="PTHR31973:SF187">
    <property type="entry name" value="MUTATOR TRANSPOSASE MUDRA PROTEIN"/>
    <property type="match status" value="1"/>
</dbReference>
<dbReference type="EMBL" id="JAZDWU010000007">
    <property type="protein sequence ID" value="KAK9997138.1"/>
    <property type="molecule type" value="Genomic_DNA"/>
</dbReference>
<accession>A0AAW2CHE1</accession>
<name>A0AAW2CHE1_9ROSI</name>
<sequence>MLFTSARQFKEAITEYAVKGGWGVKFVRNDKVRVRVKCQPPCKFTAYLAKLPREMSWQLKTLDMEHTCTRNYKNPRCFAKFLAKKLMKKVRRQPDIKLRDIQEVVHEKVGCRPIIGLDACHLKTKIGGQLMVAVARDPNEEYFHLAIVVVEVETKGSWIWFINLLLADIGDEKRHLYNNLRKQDPGIMIRELFWKAAKATYAHEFERIMNEMKDIDEGAYNWLKRHTITELHREKVGSGRWLACWAFDTKFEVKNGLQSFIVDLAKGVCSCRIWDITGIPCYYVVLCIFFNREQAEKYTNAYYQASTYKACYEDTIDPFNGANMWTPTGLPSM</sequence>
<gene>
    <name evidence="1" type="ORF">SO802_021824</name>
</gene>
<dbReference type="PANTHER" id="PTHR31973">
    <property type="entry name" value="POLYPROTEIN, PUTATIVE-RELATED"/>
    <property type="match status" value="1"/>
</dbReference>
<dbReference type="Proteomes" id="UP001459277">
    <property type="component" value="Unassembled WGS sequence"/>
</dbReference>
<comment type="caution">
    <text evidence="1">The sequence shown here is derived from an EMBL/GenBank/DDBJ whole genome shotgun (WGS) entry which is preliminary data.</text>
</comment>